<reference evidence="8" key="1">
    <citation type="submission" date="2022-09" db="EMBL/GenBank/DDBJ databases">
        <title>Rhodovastum sp. nov. RN2-1 isolated from soil in Seongnam, South Korea.</title>
        <authorList>
            <person name="Le N.T."/>
        </authorList>
    </citation>
    <scope>NUCLEOTIDE SEQUENCE</scope>
    <source>
        <strain evidence="8">RN2-1</strain>
    </source>
</reference>
<dbReference type="PANTHER" id="PTHR37422:SF13">
    <property type="entry name" value="LIPOPOLYSACCHARIDE BIOSYNTHESIS PROTEIN PA4999-RELATED"/>
    <property type="match status" value="1"/>
</dbReference>
<protein>
    <submittedName>
        <fullName evidence="8">O-glycosylation ligase, exosortase A system-associated</fullName>
    </submittedName>
</protein>
<comment type="subcellular location">
    <subcellularLocation>
        <location evidence="1">Membrane</location>
        <topology evidence="1">Multi-pass membrane protein</topology>
    </subcellularLocation>
</comment>
<dbReference type="EMBL" id="JAPDNT010000026">
    <property type="protein sequence ID" value="MCW3476879.1"/>
    <property type="molecule type" value="Genomic_DNA"/>
</dbReference>
<reference evidence="8" key="2">
    <citation type="submission" date="2022-10" db="EMBL/GenBank/DDBJ databases">
        <authorList>
            <person name="Trinh H.N."/>
        </authorList>
    </citation>
    <scope>NUCLEOTIDE SEQUENCE</scope>
    <source>
        <strain evidence="8">RN2-1</strain>
    </source>
</reference>
<evidence type="ECO:0000256" key="3">
    <source>
        <dbReference type="ARBA" id="ARBA00022989"/>
    </source>
</evidence>
<feature type="transmembrane region" description="Helical" evidence="5">
    <location>
        <begin position="75"/>
        <end position="92"/>
    </location>
</feature>
<keyword evidence="9" id="KW-1185">Reference proteome</keyword>
<evidence type="ECO:0000256" key="1">
    <source>
        <dbReference type="ARBA" id="ARBA00004141"/>
    </source>
</evidence>
<evidence type="ECO:0000256" key="4">
    <source>
        <dbReference type="ARBA" id="ARBA00023136"/>
    </source>
</evidence>
<comment type="caution">
    <text evidence="8">The sequence shown here is derived from an EMBL/GenBank/DDBJ whole genome shotgun (WGS) entry which is preliminary data.</text>
</comment>
<dbReference type="InterPro" id="IPR007016">
    <property type="entry name" value="O-antigen_ligase-rel_domated"/>
</dbReference>
<evidence type="ECO:0000259" key="7">
    <source>
        <dbReference type="Pfam" id="PF19358"/>
    </source>
</evidence>
<feature type="transmembrane region" description="Helical" evidence="5">
    <location>
        <begin position="380"/>
        <end position="407"/>
    </location>
</feature>
<dbReference type="NCBIfam" id="TIGR03097">
    <property type="entry name" value="PEP_O_lig_1"/>
    <property type="match status" value="1"/>
</dbReference>
<feature type="transmembrane region" description="Helical" evidence="5">
    <location>
        <begin position="42"/>
        <end position="63"/>
    </location>
</feature>
<dbReference type="AlphaFoldDB" id="A0AA41YMZ3"/>
<dbReference type="RefSeq" id="WP_264715728.1">
    <property type="nucleotide sequence ID" value="NZ_JAPDNT010000026.1"/>
</dbReference>
<gene>
    <name evidence="8" type="ORF">OL599_20130</name>
</gene>
<feature type="transmembrane region" description="Helical" evidence="5">
    <location>
        <begin position="242"/>
        <end position="260"/>
    </location>
</feature>
<keyword evidence="3 5" id="KW-1133">Transmembrane helix</keyword>
<dbReference type="InterPro" id="IPR017528">
    <property type="entry name" value="CHP03097O-antigen_lig-rel"/>
</dbReference>
<keyword evidence="4 5" id="KW-0472">Membrane</keyword>
<dbReference type="Pfam" id="PF04932">
    <property type="entry name" value="Wzy_C"/>
    <property type="match status" value="1"/>
</dbReference>
<dbReference type="PANTHER" id="PTHR37422">
    <property type="entry name" value="TEICHURONIC ACID BIOSYNTHESIS PROTEIN TUAE"/>
    <property type="match status" value="1"/>
</dbReference>
<dbReference type="Proteomes" id="UP001165679">
    <property type="component" value="Unassembled WGS sequence"/>
</dbReference>
<evidence type="ECO:0000256" key="5">
    <source>
        <dbReference type="SAM" id="Phobius"/>
    </source>
</evidence>
<feature type="transmembrane region" description="Helical" evidence="5">
    <location>
        <begin position="6"/>
        <end position="30"/>
    </location>
</feature>
<sequence>MRDLYIALIYVSFFVVGATTPFVLTLGYLWVDTFYPQYISDFVAMIPASMVIGVAAIAAYFIADRRAPPRFTAHAAITLAFGLWVTLTLQWAEVPDAAWIKWDWAFKTVMFSAFLTLVIRSRVQIEAFLQVFLFGVTLHMMPLAIKSLISGSAYGRELGIFRNNSLLAESSTLASISIALIPIILYLRTHSILLPKWKLRDLGYFCMVGVAILCAIGTYARTALVGFVVVGVFLWLQSRRKILFSAALAVAVVAFGAVTSDSWDQRISTTTDYQEESSALGRILVWKWTIAYAMEHPLGGGFDSYRINRFEFPGVDGQPPHMVAGKAFHNMYIEVLGEHGFPGLIMFVSLQLMSLLYLFRVSRRTRNQPHLLWLHDLSRTLMTSLLTVMACGCFIGIGFQASVWYFIALPVCVREYLHRVEKLEQAAARAAVPGGTARAAMLPAAGLLR</sequence>
<feature type="domain" description="DUF5935" evidence="7">
    <location>
        <begin position="1"/>
        <end position="191"/>
    </location>
</feature>
<keyword evidence="8" id="KW-0436">Ligase</keyword>
<evidence type="ECO:0000313" key="8">
    <source>
        <dbReference type="EMBL" id="MCW3476879.1"/>
    </source>
</evidence>
<dbReference type="Pfam" id="PF19358">
    <property type="entry name" value="DUF5935"/>
    <property type="match status" value="1"/>
</dbReference>
<dbReference type="GO" id="GO:0016020">
    <property type="term" value="C:membrane"/>
    <property type="evidence" value="ECO:0007669"/>
    <property type="project" value="UniProtKB-SubCell"/>
</dbReference>
<dbReference type="InterPro" id="IPR045979">
    <property type="entry name" value="DUF5935"/>
</dbReference>
<keyword evidence="2 5" id="KW-0812">Transmembrane</keyword>
<accession>A0AA41YMZ3</accession>
<feature type="transmembrane region" description="Helical" evidence="5">
    <location>
        <begin position="202"/>
        <end position="235"/>
    </location>
</feature>
<evidence type="ECO:0000259" key="6">
    <source>
        <dbReference type="Pfam" id="PF04932"/>
    </source>
</evidence>
<proteinExistence type="predicted"/>
<evidence type="ECO:0000256" key="2">
    <source>
        <dbReference type="ARBA" id="ARBA00022692"/>
    </source>
</evidence>
<feature type="transmembrane region" description="Helical" evidence="5">
    <location>
        <begin position="340"/>
        <end position="359"/>
    </location>
</feature>
<organism evidence="8 9">
    <name type="scientific">Limobrevibacterium gyesilva</name>
    <dbReference type="NCBI Taxonomy" id="2991712"/>
    <lineage>
        <taxon>Bacteria</taxon>
        <taxon>Pseudomonadati</taxon>
        <taxon>Pseudomonadota</taxon>
        <taxon>Alphaproteobacteria</taxon>
        <taxon>Acetobacterales</taxon>
        <taxon>Acetobacteraceae</taxon>
        <taxon>Limobrevibacterium</taxon>
    </lineage>
</organism>
<dbReference type="InterPro" id="IPR051533">
    <property type="entry name" value="WaaL-like"/>
</dbReference>
<evidence type="ECO:0000313" key="9">
    <source>
        <dbReference type="Proteomes" id="UP001165679"/>
    </source>
</evidence>
<name>A0AA41YMZ3_9PROT</name>
<feature type="transmembrane region" description="Helical" evidence="5">
    <location>
        <begin position="127"/>
        <end position="145"/>
    </location>
</feature>
<feature type="domain" description="O-antigen ligase-related" evidence="6">
    <location>
        <begin position="209"/>
        <end position="348"/>
    </location>
</feature>
<dbReference type="GO" id="GO:0016874">
    <property type="term" value="F:ligase activity"/>
    <property type="evidence" value="ECO:0007669"/>
    <property type="project" value="UniProtKB-KW"/>
</dbReference>
<feature type="transmembrane region" description="Helical" evidence="5">
    <location>
        <begin position="166"/>
        <end position="187"/>
    </location>
</feature>